<dbReference type="InterPro" id="IPR025100">
    <property type="entry name" value="DUF4025"/>
</dbReference>
<accession>A0A075R3R3</accession>
<dbReference type="HOGENOM" id="CLU_2599161_0_0_9"/>
<name>A0A075R3R3_BRELA</name>
<reference evidence="2 3" key="1">
    <citation type="journal article" date="2011" name="J. Bacteriol.">
        <title>Genome sequence of Brevibacillus laterosporus LMG 15441, a pathogen of invertebrates.</title>
        <authorList>
            <person name="Djukic M."/>
            <person name="Poehlein A."/>
            <person name="Thurmer A."/>
            <person name="Daniel R."/>
        </authorList>
    </citation>
    <scope>NUCLEOTIDE SEQUENCE [LARGE SCALE GENOMIC DNA]</scope>
    <source>
        <strain evidence="2 3">LMG 15441</strain>
    </source>
</reference>
<dbReference type="Proteomes" id="UP000005850">
    <property type="component" value="Chromosome"/>
</dbReference>
<gene>
    <name evidence="2" type="ORF">BRLA_c014650</name>
</gene>
<dbReference type="AlphaFoldDB" id="A0A075R3R3"/>
<evidence type="ECO:0000256" key="1">
    <source>
        <dbReference type="SAM" id="MobiDB-lite"/>
    </source>
</evidence>
<dbReference type="Pfam" id="PF13217">
    <property type="entry name" value="DUF4025"/>
    <property type="match status" value="1"/>
</dbReference>
<sequence length="79" mass="8951">MIYKEVWKVEKQNDKGNNKQASSDQYVTKSYDINDYQSNDIQSKGLAVTHEQVSDSYALGTVDGTNIREEDSEASVRTE</sequence>
<organism evidence="2 3">
    <name type="scientific">Brevibacillus laterosporus LMG 15441</name>
    <dbReference type="NCBI Taxonomy" id="1042163"/>
    <lineage>
        <taxon>Bacteria</taxon>
        <taxon>Bacillati</taxon>
        <taxon>Bacillota</taxon>
        <taxon>Bacilli</taxon>
        <taxon>Bacillales</taxon>
        <taxon>Paenibacillaceae</taxon>
        <taxon>Brevibacillus</taxon>
    </lineage>
</organism>
<feature type="compositionally biased region" description="Basic and acidic residues" evidence="1">
    <location>
        <begin position="66"/>
        <end position="79"/>
    </location>
</feature>
<evidence type="ECO:0008006" key="4">
    <source>
        <dbReference type="Google" id="ProtNLM"/>
    </source>
</evidence>
<proteinExistence type="predicted"/>
<dbReference type="EMBL" id="CP007806">
    <property type="protein sequence ID" value="AIG25793.1"/>
    <property type="molecule type" value="Genomic_DNA"/>
</dbReference>
<evidence type="ECO:0000313" key="2">
    <source>
        <dbReference type="EMBL" id="AIG25793.1"/>
    </source>
</evidence>
<dbReference type="STRING" id="1042163.BRLA_c014650"/>
<protein>
    <recommendedName>
        <fullName evidence="4">DUF4025 domain-containing protein</fullName>
    </recommendedName>
</protein>
<evidence type="ECO:0000313" key="3">
    <source>
        <dbReference type="Proteomes" id="UP000005850"/>
    </source>
</evidence>
<feature type="region of interest" description="Disordered" evidence="1">
    <location>
        <begin position="60"/>
        <end position="79"/>
    </location>
</feature>
<keyword evidence="3" id="KW-1185">Reference proteome</keyword>
<dbReference type="KEGG" id="blr:BRLA_c014650"/>